<keyword evidence="5" id="KW-1185">Reference proteome</keyword>
<feature type="domain" description="GGDEF" evidence="3">
    <location>
        <begin position="646"/>
        <end position="760"/>
    </location>
</feature>
<dbReference type="SMART" id="SM00091">
    <property type="entry name" value="PAS"/>
    <property type="match status" value="4"/>
</dbReference>
<dbReference type="PANTHER" id="PTHR44757">
    <property type="entry name" value="DIGUANYLATE CYCLASE DGCP"/>
    <property type="match status" value="1"/>
</dbReference>
<gene>
    <name evidence="4" type="ORF">M3P05_16055</name>
</gene>
<dbReference type="Proteomes" id="UP001203338">
    <property type="component" value="Unassembled WGS sequence"/>
</dbReference>
<protein>
    <submittedName>
        <fullName evidence="4">PAS domain S-box protein</fullName>
    </submittedName>
</protein>
<dbReference type="PROSITE" id="PS50887">
    <property type="entry name" value="GGDEF"/>
    <property type="match status" value="1"/>
</dbReference>
<evidence type="ECO:0000313" key="4">
    <source>
        <dbReference type="EMBL" id="MCL6271435.1"/>
    </source>
</evidence>
<proteinExistence type="predicted"/>
<dbReference type="CDD" id="cd01949">
    <property type="entry name" value="GGDEF"/>
    <property type="match status" value="1"/>
</dbReference>
<dbReference type="InterPro" id="IPR000700">
    <property type="entry name" value="PAS-assoc_C"/>
</dbReference>
<dbReference type="InterPro" id="IPR029787">
    <property type="entry name" value="Nucleotide_cyclase"/>
</dbReference>
<dbReference type="RefSeq" id="WP_249701046.1">
    <property type="nucleotide sequence ID" value="NZ_JAMFLX010000025.1"/>
</dbReference>
<evidence type="ECO:0000259" key="2">
    <source>
        <dbReference type="PROSITE" id="PS50113"/>
    </source>
</evidence>
<dbReference type="PANTHER" id="PTHR44757:SF2">
    <property type="entry name" value="BIOFILM ARCHITECTURE MAINTENANCE PROTEIN MBAA"/>
    <property type="match status" value="1"/>
</dbReference>
<dbReference type="Pfam" id="PF00990">
    <property type="entry name" value="GGDEF"/>
    <property type="match status" value="1"/>
</dbReference>
<accession>A0ABT0PJ79</accession>
<dbReference type="SUPFAM" id="SSF55785">
    <property type="entry name" value="PYP-like sensor domain (PAS domain)"/>
    <property type="match status" value="4"/>
</dbReference>
<dbReference type="EMBL" id="JAMFLX010000025">
    <property type="protein sequence ID" value="MCL6271435.1"/>
    <property type="molecule type" value="Genomic_DNA"/>
</dbReference>
<dbReference type="Gene3D" id="3.30.450.20">
    <property type="entry name" value="PAS domain"/>
    <property type="match status" value="3"/>
</dbReference>
<dbReference type="InterPro" id="IPR001610">
    <property type="entry name" value="PAC"/>
</dbReference>
<dbReference type="SMART" id="SM00086">
    <property type="entry name" value="PAC"/>
    <property type="match status" value="3"/>
</dbReference>
<dbReference type="NCBIfam" id="TIGR00254">
    <property type="entry name" value="GGDEF"/>
    <property type="match status" value="1"/>
</dbReference>
<evidence type="ECO:0000313" key="5">
    <source>
        <dbReference type="Proteomes" id="UP001203338"/>
    </source>
</evidence>
<dbReference type="SMART" id="SM00267">
    <property type="entry name" value="GGDEF"/>
    <property type="match status" value="1"/>
</dbReference>
<dbReference type="NCBIfam" id="TIGR00229">
    <property type="entry name" value="sensory_box"/>
    <property type="match status" value="2"/>
</dbReference>
<evidence type="ECO:0000259" key="1">
    <source>
        <dbReference type="PROSITE" id="PS50112"/>
    </source>
</evidence>
<dbReference type="PROSITE" id="PS50112">
    <property type="entry name" value="PAS"/>
    <property type="match status" value="1"/>
</dbReference>
<feature type="domain" description="PAC" evidence="2">
    <location>
        <begin position="202"/>
        <end position="255"/>
    </location>
</feature>
<name>A0ABT0PJ79_9GAMM</name>
<evidence type="ECO:0000259" key="3">
    <source>
        <dbReference type="PROSITE" id="PS50887"/>
    </source>
</evidence>
<reference evidence="4 5" key="1">
    <citation type="submission" date="2022-05" db="EMBL/GenBank/DDBJ databases">
        <authorList>
            <person name="Park J.-S."/>
        </authorList>
    </citation>
    <scope>NUCLEOTIDE SEQUENCE [LARGE SCALE GENOMIC DNA]</scope>
    <source>
        <strain evidence="4 5">2012CJ34-2</strain>
    </source>
</reference>
<dbReference type="InterPro" id="IPR043128">
    <property type="entry name" value="Rev_trsase/Diguanyl_cyclase"/>
</dbReference>
<dbReference type="InterPro" id="IPR013655">
    <property type="entry name" value="PAS_fold_3"/>
</dbReference>
<dbReference type="InterPro" id="IPR035965">
    <property type="entry name" value="PAS-like_dom_sf"/>
</dbReference>
<organism evidence="4 5">
    <name type="scientific">Parendozoicomonas callyspongiae</name>
    <dbReference type="NCBI Taxonomy" id="2942213"/>
    <lineage>
        <taxon>Bacteria</taxon>
        <taxon>Pseudomonadati</taxon>
        <taxon>Pseudomonadota</taxon>
        <taxon>Gammaproteobacteria</taxon>
        <taxon>Oceanospirillales</taxon>
        <taxon>Endozoicomonadaceae</taxon>
        <taxon>Parendozoicomonas</taxon>
    </lineage>
</organism>
<dbReference type="InterPro" id="IPR000160">
    <property type="entry name" value="GGDEF_dom"/>
</dbReference>
<feature type="domain" description="PAS" evidence="1">
    <location>
        <begin position="490"/>
        <end position="536"/>
    </location>
</feature>
<dbReference type="InterPro" id="IPR052155">
    <property type="entry name" value="Biofilm_reg_signaling"/>
</dbReference>
<dbReference type="CDD" id="cd00130">
    <property type="entry name" value="PAS"/>
    <property type="match status" value="2"/>
</dbReference>
<dbReference type="Pfam" id="PF13426">
    <property type="entry name" value="PAS_9"/>
    <property type="match status" value="2"/>
</dbReference>
<dbReference type="Pfam" id="PF08447">
    <property type="entry name" value="PAS_3"/>
    <property type="match status" value="1"/>
</dbReference>
<sequence>MLASHRTLFDSLYGHLLNPLAVVGSKDLQVCYANQALKGLFKTIDWTSPHISLAAMFEFDLGEAVNLELLERCSQQVEAFECINVSDTLRVFQVTPAQLKLDDDSPEYFVLQVQASSRSTAILPSSDSRLTYALTEACDGLWDWCIGTGEVFFSPKLDQMLGFDPEERSPCFESWAGLVHPDDINRVQDALGCHLRGDSESYDIEYRIYTKQGGMKQVRDRGRICRWDSEGNASRVIGMLSDITAYRELESELRETRDRFEDYALCGSDWFWETDQNLVIQDVSSQFTRQTGVGAEDIKGRNLLNLLRESEQTSAIDAVKDSLPIRNIRLAIGQQKYWIALSGRSMFDRSGVMCGYRGIGENIHDQVMLEKTVQAYKHNAEVMMDRAPAAIGMISEKGQFFYSNKAFLSLLRADTNNLSEKYRNEKQLSKPDKQVLQSDESMIFEMVMETLDGPQFYSVLKFRLNRADKNERLVVTIAMDITYTRQREVDQKKIEMVLDNIAEGILITDLDHKIVSANRSMQETTGYTLDELVGKTPSIFSSGRYDRGFYQELWNEVHQSGKWRGDIWNRCRNGSVMRQHVSIQAIMVDGQVQHYIGIYSTAFQSGIRRDSEMFAQQYDPLTSLPNRMLFQDRLHMACQRSRVRRHSVEITLVHVSNMTTLNDGYGHTVGDQVLKRVAFHLQDGLSLDDTVARYSSDEFVVIREKGLEISADELIRPVLDRPIVLGDGARVVPEYTVQSVRYPDQGANPHRLMRLLHNRE</sequence>
<dbReference type="Gene3D" id="3.30.70.270">
    <property type="match status" value="1"/>
</dbReference>
<dbReference type="InterPro" id="IPR013767">
    <property type="entry name" value="PAS_fold"/>
</dbReference>
<dbReference type="PROSITE" id="PS50113">
    <property type="entry name" value="PAC"/>
    <property type="match status" value="1"/>
</dbReference>
<dbReference type="InterPro" id="IPR000014">
    <property type="entry name" value="PAS"/>
</dbReference>
<dbReference type="Pfam" id="PF00989">
    <property type="entry name" value="PAS"/>
    <property type="match status" value="1"/>
</dbReference>
<comment type="caution">
    <text evidence="4">The sequence shown here is derived from an EMBL/GenBank/DDBJ whole genome shotgun (WGS) entry which is preliminary data.</text>
</comment>
<dbReference type="SUPFAM" id="SSF55073">
    <property type="entry name" value="Nucleotide cyclase"/>
    <property type="match status" value="1"/>
</dbReference>